<feature type="transmembrane region" description="Helical" evidence="5">
    <location>
        <begin position="580"/>
        <end position="603"/>
    </location>
</feature>
<keyword evidence="3" id="KW-0325">Glycoprotein</keyword>
<evidence type="ECO:0000256" key="4">
    <source>
        <dbReference type="SAM" id="MobiDB-lite"/>
    </source>
</evidence>
<keyword evidence="5" id="KW-0472">Membrane</keyword>
<dbReference type="PANTHER" id="PTHR10157:SF23">
    <property type="entry name" value="MOXD1 HOMOLOG 1"/>
    <property type="match status" value="1"/>
</dbReference>
<keyword evidence="9" id="KW-1185">Reference proteome</keyword>
<evidence type="ECO:0000256" key="5">
    <source>
        <dbReference type="SAM" id="Phobius"/>
    </source>
</evidence>
<evidence type="ECO:0000256" key="2">
    <source>
        <dbReference type="ARBA" id="ARBA00023157"/>
    </source>
</evidence>
<feature type="signal peptide" evidence="6">
    <location>
        <begin position="1"/>
        <end position="19"/>
    </location>
</feature>
<dbReference type="PANTHER" id="PTHR10157">
    <property type="entry name" value="DOPAMINE BETA HYDROXYLASE RELATED"/>
    <property type="match status" value="1"/>
</dbReference>
<dbReference type="InterPro" id="IPR036939">
    <property type="entry name" value="Cu2_ascorb_mOase_N_sf"/>
</dbReference>
<dbReference type="InterPro" id="IPR024548">
    <property type="entry name" value="Cu2_monoox_C"/>
</dbReference>
<comment type="similarity">
    <text evidence="1">Belongs to the copper type II ascorbate-dependent monooxygenase family.</text>
</comment>
<dbReference type="SUPFAM" id="SSF49742">
    <property type="entry name" value="PHM/PNGase F"/>
    <property type="match status" value="2"/>
</dbReference>
<evidence type="ECO:0000313" key="8">
    <source>
        <dbReference type="EMBL" id="KXZ43942.1"/>
    </source>
</evidence>
<dbReference type="Gene3D" id="2.60.120.230">
    <property type="match status" value="1"/>
</dbReference>
<dbReference type="GO" id="GO:0005507">
    <property type="term" value="F:copper ion binding"/>
    <property type="evidence" value="ECO:0007669"/>
    <property type="project" value="InterPro"/>
</dbReference>
<evidence type="ECO:0000256" key="1">
    <source>
        <dbReference type="ARBA" id="ARBA00010676"/>
    </source>
</evidence>
<evidence type="ECO:0000256" key="3">
    <source>
        <dbReference type="ARBA" id="ARBA00023180"/>
    </source>
</evidence>
<dbReference type="InterPro" id="IPR005018">
    <property type="entry name" value="DOMON_domain"/>
</dbReference>
<accession>A0A150G247</accession>
<keyword evidence="2" id="KW-1015">Disulfide bond</keyword>
<dbReference type="OrthoDB" id="2013249at2759"/>
<dbReference type="GO" id="GO:0004500">
    <property type="term" value="F:dopamine beta-monooxygenase activity"/>
    <property type="evidence" value="ECO:0007669"/>
    <property type="project" value="InterPro"/>
</dbReference>
<dbReference type="Proteomes" id="UP000075714">
    <property type="component" value="Unassembled WGS sequence"/>
</dbReference>
<dbReference type="Gene3D" id="2.60.120.310">
    <property type="entry name" value="Copper type II, ascorbate-dependent monooxygenase, N-terminal domain"/>
    <property type="match status" value="1"/>
</dbReference>
<name>A0A150G247_GONPE</name>
<keyword evidence="5" id="KW-0812">Transmembrane</keyword>
<keyword evidence="6" id="KW-0732">Signal</keyword>
<keyword evidence="5" id="KW-1133">Transmembrane helix</keyword>
<dbReference type="InterPro" id="IPR000945">
    <property type="entry name" value="DBH-like"/>
</dbReference>
<proteinExistence type="inferred from homology"/>
<dbReference type="PROSITE" id="PS50836">
    <property type="entry name" value="DOMON"/>
    <property type="match status" value="1"/>
</dbReference>
<dbReference type="SMART" id="SM00664">
    <property type="entry name" value="DoH"/>
    <property type="match status" value="1"/>
</dbReference>
<dbReference type="Pfam" id="PF03351">
    <property type="entry name" value="DOMON"/>
    <property type="match status" value="1"/>
</dbReference>
<reference evidence="9" key="1">
    <citation type="journal article" date="2016" name="Nat. Commun.">
        <title>The Gonium pectorale genome demonstrates co-option of cell cycle regulation during the evolution of multicellularity.</title>
        <authorList>
            <person name="Hanschen E.R."/>
            <person name="Marriage T.N."/>
            <person name="Ferris P.J."/>
            <person name="Hamaji T."/>
            <person name="Toyoda A."/>
            <person name="Fujiyama A."/>
            <person name="Neme R."/>
            <person name="Noguchi H."/>
            <person name="Minakuchi Y."/>
            <person name="Suzuki M."/>
            <person name="Kawai-Toyooka H."/>
            <person name="Smith D.R."/>
            <person name="Sparks H."/>
            <person name="Anderson J."/>
            <person name="Bakaric R."/>
            <person name="Luria V."/>
            <person name="Karger A."/>
            <person name="Kirschner M.W."/>
            <person name="Durand P.M."/>
            <person name="Michod R.E."/>
            <person name="Nozaki H."/>
            <person name="Olson B.J."/>
        </authorList>
    </citation>
    <scope>NUCLEOTIDE SEQUENCE [LARGE SCALE GENOMIC DNA]</scope>
    <source>
        <strain evidence="9">NIES-2863</strain>
    </source>
</reference>
<dbReference type="InterPro" id="IPR008977">
    <property type="entry name" value="PHM/PNGase_F_dom_sf"/>
</dbReference>
<dbReference type="InterPro" id="IPR014784">
    <property type="entry name" value="Cu2_ascorb_mOase-like_C"/>
</dbReference>
<comment type="caution">
    <text evidence="8">The sequence shown here is derived from an EMBL/GenBank/DDBJ whole genome shotgun (WGS) entry which is preliminary data.</text>
</comment>
<organism evidence="8 9">
    <name type="scientific">Gonium pectorale</name>
    <name type="common">Green alga</name>
    <dbReference type="NCBI Taxonomy" id="33097"/>
    <lineage>
        <taxon>Eukaryota</taxon>
        <taxon>Viridiplantae</taxon>
        <taxon>Chlorophyta</taxon>
        <taxon>core chlorophytes</taxon>
        <taxon>Chlorophyceae</taxon>
        <taxon>CS clade</taxon>
        <taxon>Chlamydomonadales</taxon>
        <taxon>Volvocaceae</taxon>
        <taxon>Gonium</taxon>
    </lineage>
</organism>
<feature type="chain" id="PRO_5007561868" description="DOMON domain-containing protein" evidence="6">
    <location>
        <begin position="20"/>
        <end position="627"/>
    </location>
</feature>
<evidence type="ECO:0000313" key="9">
    <source>
        <dbReference type="Proteomes" id="UP000075714"/>
    </source>
</evidence>
<dbReference type="CDD" id="cd09631">
    <property type="entry name" value="DOMON_DOH"/>
    <property type="match status" value="1"/>
</dbReference>
<evidence type="ECO:0000259" key="7">
    <source>
        <dbReference type="PROSITE" id="PS50836"/>
    </source>
</evidence>
<sequence>MRSFALKLLVCLTLRTAYSAKCHVNFSYSTYPSCAQLSDNVALHWKVESGYIVWAIDVDGVWDWVSVGVSEGGMMGGDLAVARYDSASASWRASDCWANGPATPALDAQQDVSLVSAARQSPVSGGNGAASGSTLVALRRPLDSCDPNGQDRPVLNDTRQTVVFAFGRGAFGYHGIANRGQAEVSFMPSAASAAAGNPPLQALEMRMPNFTIPGSSTTYECVNMELPSDAKYHIYRYEPIIDNTPFVHHFVAYACAPGTAPSSAPGVPYSCLKAMECEEFFMLWAPGISGVDAPAEAALAFGKDSIRHLVLQVHYSNYGGTLNQADSSGFRIHYSPTLKKYDMGVLTIGSYDIAVPPDSSSYTTEPNYCPAGCTSQLAAGGGAVTLVESFYHMHELGRSMVTRHVRGNVELPPLGRREYYNFDYQNSVGIPPATRTLLPGDTLITTCTYTGAGRSETTKYGPSSKDEMCFNFLSYYPYNASITRCISIASAGLAACTTEAVIKSIRSAGALAAAIAADQAVPLPPSNWTFSPYQTTCQRSSINDGGGGGAAPPPLPDELLHGSSSPQPTHGSAGMSGGTLAGILVGSIVGGLVVAFLVGFLIIKGIAKRRQTSSDQGDVPIAKPQPV</sequence>
<dbReference type="EMBL" id="LSYV01000078">
    <property type="protein sequence ID" value="KXZ43942.1"/>
    <property type="molecule type" value="Genomic_DNA"/>
</dbReference>
<feature type="region of interest" description="Disordered" evidence="4">
    <location>
        <begin position="541"/>
        <end position="573"/>
    </location>
</feature>
<feature type="domain" description="DOMON" evidence="7">
    <location>
        <begin position="39"/>
        <end position="167"/>
    </location>
</feature>
<dbReference type="Pfam" id="PF03712">
    <property type="entry name" value="Cu2_monoox_C"/>
    <property type="match status" value="1"/>
</dbReference>
<dbReference type="Pfam" id="PF01082">
    <property type="entry name" value="Cu2_monooxygen"/>
    <property type="match status" value="1"/>
</dbReference>
<dbReference type="InterPro" id="IPR000323">
    <property type="entry name" value="Cu2_ascorb_mOase_N"/>
</dbReference>
<dbReference type="AlphaFoldDB" id="A0A150G247"/>
<gene>
    <name evidence="8" type="ORF">GPECTOR_77g38</name>
</gene>
<dbReference type="InterPro" id="IPR045266">
    <property type="entry name" value="DOH_DOMON"/>
</dbReference>
<evidence type="ECO:0000256" key="6">
    <source>
        <dbReference type="SAM" id="SignalP"/>
    </source>
</evidence>
<protein>
    <recommendedName>
        <fullName evidence="7">DOMON domain-containing protein</fullName>
    </recommendedName>
</protein>